<dbReference type="PANTHER" id="PTHR33608">
    <property type="entry name" value="BLL2464 PROTEIN"/>
    <property type="match status" value="1"/>
</dbReference>
<protein>
    <submittedName>
        <fullName evidence="3">DUF58 domain-containing protein</fullName>
    </submittedName>
</protein>
<evidence type="ECO:0000256" key="1">
    <source>
        <dbReference type="SAM" id="MobiDB-lite"/>
    </source>
</evidence>
<comment type="caution">
    <text evidence="3">The sequence shown here is derived from an EMBL/GenBank/DDBJ whole genome shotgun (WGS) entry which is preliminary data.</text>
</comment>
<dbReference type="PANTHER" id="PTHR33608:SF6">
    <property type="entry name" value="BLL2464 PROTEIN"/>
    <property type="match status" value="1"/>
</dbReference>
<evidence type="ECO:0000313" key="3">
    <source>
        <dbReference type="EMBL" id="MCU4973220.1"/>
    </source>
</evidence>
<dbReference type="Proteomes" id="UP001320972">
    <property type="component" value="Unassembled WGS sequence"/>
</dbReference>
<organism evidence="3 4">
    <name type="scientific">Natronoglomus mannanivorans</name>
    <dbReference type="NCBI Taxonomy" id="2979990"/>
    <lineage>
        <taxon>Archaea</taxon>
        <taxon>Methanobacteriati</taxon>
        <taxon>Methanobacteriota</taxon>
        <taxon>Stenosarchaea group</taxon>
        <taxon>Halobacteria</taxon>
        <taxon>Halobacteriales</taxon>
        <taxon>Natrialbaceae</taxon>
        <taxon>Natronoglomus</taxon>
    </lineage>
</organism>
<gene>
    <name evidence="3" type="ORF">OB955_10745</name>
</gene>
<keyword evidence="4" id="KW-1185">Reference proteome</keyword>
<dbReference type="Pfam" id="PF01882">
    <property type="entry name" value="DUF58"/>
    <property type="match status" value="1"/>
</dbReference>
<evidence type="ECO:0000259" key="2">
    <source>
        <dbReference type="Pfam" id="PF01882"/>
    </source>
</evidence>
<dbReference type="InterPro" id="IPR002881">
    <property type="entry name" value="DUF58"/>
</dbReference>
<accession>A0ABT2QE62</accession>
<feature type="region of interest" description="Disordered" evidence="1">
    <location>
        <begin position="477"/>
        <end position="508"/>
    </location>
</feature>
<name>A0ABT2QE62_9EURY</name>
<dbReference type="RefSeq" id="WP_338007835.1">
    <property type="nucleotide sequence ID" value="NZ_JAOPKB010000005.1"/>
</dbReference>
<feature type="domain" description="DUF58" evidence="2">
    <location>
        <begin position="199"/>
        <end position="315"/>
    </location>
</feature>
<reference evidence="3 4" key="1">
    <citation type="submission" date="2022-09" db="EMBL/GenBank/DDBJ databases">
        <title>Enrichment on poylsaccharides allowed isolation of novel metabolic and taxonomic groups of Haloarchaea.</title>
        <authorList>
            <person name="Sorokin D.Y."/>
            <person name="Elcheninov A.G."/>
            <person name="Khizhniak T.V."/>
            <person name="Kolganova T.V."/>
            <person name="Kublanov I.V."/>
        </authorList>
    </citation>
    <scope>NUCLEOTIDE SEQUENCE [LARGE SCALE GENOMIC DNA]</scope>
    <source>
        <strain evidence="3 4">AArc-m2/3/4</strain>
    </source>
</reference>
<proteinExistence type="predicted"/>
<evidence type="ECO:0000313" key="4">
    <source>
        <dbReference type="Proteomes" id="UP001320972"/>
    </source>
</evidence>
<sequence length="508" mass="55392">MYLERRSWGVGIVAILLAALAVVFTQPIALVGSALVGGWLLARQALFLAELERTVESISIAQSPARTSVRTGETVPVTLTATLEEATPLAFDVRAGLPTGARATVPLVVSAGAESATTSVELTADVAWPTTGRYQFDDATMTVTDGWFRETLTVGETATVTVEPRGTGLVHVGEGGTRVSTAYGAHRTHRSGSGLQPTELREYVPGDTADRIDWKATARLGTPHVREYETETDRRTLFVVDHRTALGMGPRAETKLAYLREAALATMASTRQSDDPIGLLTVGDDGVTHRIDPLSTPEQYAAIRRQLLELEPTAPDRMPEWTATDVDHYRRPTAAGFRRRHTTVAFEGESEDEDESAFATALRPFYAEQRTYDERLESDPLSGAVQMAHTNTRGSILTLIFTDDSAPDELREAVELARRNGNRVTVMLTPTVLYEAGGVADIDRAYDRYLDFEELRRDLAAMDRVVALEVGPDDRLSSLLASRRADDDGAPRRPRSPAHSRSHSGGHA</sequence>
<dbReference type="EMBL" id="JAOPKB010000005">
    <property type="protein sequence ID" value="MCU4973220.1"/>
    <property type="molecule type" value="Genomic_DNA"/>
</dbReference>
<feature type="compositionally biased region" description="Basic residues" evidence="1">
    <location>
        <begin position="492"/>
        <end position="508"/>
    </location>
</feature>